<name>A0A834M6C8_RHYFE</name>
<dbReference type="Proteomes" id="UP000625711">
    <property type="component" value="Unassembled WGS sequence"/>
</dbReference>
<evidence type="ECO:0000313" key="1">
    <source>
        <dbReference type="EMBL" id="KAF7266654.1"/>
    </source>
</evidence>
<sequence length="99" mass="11415">MGHLPAICQGYHPTRNVLLHQHRWSISASQSLASSSPGRRETDVPYKSAHCLFCHTQSHKGTCVFLTDEKFRAKEVKFRRSWRDVSNGFSCQSKYGRYK</sequence>
<dbReference type="AlphaFoldDB" id="A0A834M6C8"/>
<evidence type="ECO:0000313" key="2">
    <source>
        <dbReference type="Proteomes" id="UP000625711"/>
    </source>
</evidence>
<accession>A0A834M6C8</accession>
<reference evidence="1" key="1">
    <citation type="submission" date="2020-08" db="EMBL/GenBank/DDBJ databases">
        <title>Genome sequencing and assembly of the red palm weevil Rhynchophorus ferrugineus.</title>
        <authorList>
            <person name="Dias G.B."/>
            <person name="Bergman C.M."/>
            <person name="Manee M."/>
        </authorList>
    </citation>
    <scope>NUCLEOTIDE SEQUENCE</scope>
    <source>
        <strain evidence="1">AA-2017</strain>
        <tissue evidence="1">Whole larva</tissue>
    </source>
</reference>
<dbReference type="EMBL" id="JAACXV010014525">
    <property type="protein sequence ID" value="KAF7266654.1"/>
    <property type="molecule type" value="Genomic_DNA"/>
</dbReference>
<protein>
    <submittedName>
        <fullName evidence="1">Uncharacterized protein</fullName>
    </submittedName>
</protein>
<keyword evidence="2" id="KW-1185">Reference proteome</keyword>
<gene>
    <name evidence="1" type="ORF">GWI33_020044</name>
</gene>
<proteinExistence type="predicted"/>
<comment type="caution">
    <text evidence="1">The sequence shown here is derived from an EMBL/GenBank/DDBJ whole genome shotgun (WGS) entry which is preliminary data.</text>
</comment>
<organism evidence="1 2">
    <name type="scientific">Rhynchophorus ferrugineus</name>
    <name type="common">Red palm weevil</name>
    <name type="synonym">Curculio ferrugineus</name>
    <dbReference type="NCBI Taxonomy" id="354439"/>
    <lineage>
        <taxon>Eukaryota</taxon>
        <taxon>Metazoa</taxon>
        <taxon>Ecdysozoa</taxon>
        <taxon>Arthropoda</taxon>
        <taxon>Hexapoda</taxon>
        <taxon>Insecta</taxon>
        <taxon>Pterygota</taxon>
        <taxon>Neoptera</taxon>
        <taxon>Endopterygota</taxon>
        <taxon>Coleoptera</taxon>
        <taxon>Polyphaga</taxon>
        <taxon>Cucujiformia</taxon>
        <taxon>Curculionidae</taxon>
        <taxon>Dryophthorinae</taxon>
        <taxon>Rhynchophorus</taxon>
    </lineage>
</organism>